<dbReference type="Gene3D" id="3.10.20.230">
    <property type="entry name" value="Doublecortin domain"/>
    <property type="match status" value="1"/>
</dbReference>
<keyword evidence="4" id="KW-1185">Reference proteome</keyword>
<dbReference type="GO" id="GO:0035556">
    <property type="term" value="P:intracellular signal transduction"/>
    <property type="evidence" value="ECO:0007669"/>
    <property type="project" value="InterPro"/>
</dbReference>
<evidence type="ECO:0000313" key="3">
    <source>
        <dbReference type="EMBL" id="CZR14461.1"/>
    </source>
</evidence>
<dbReference type="OrthoDB" id="5873877at2759"/>
<dbReference type="Bgee" id="WBGene00016972">
    <property type="expression patterns" value="Expressed in multicellular organism and 2 other cell types or tissues"/>
</dbReference>
<dbReference type="InterPro" id="IPR036572">
    <property type="entry name" value="Doublecortin_dom_sf"/>
</dbReference>
<accession>A0A131MBK6</accession>
<evidence type="ECO:0000313" key="4">
    <source>
        <dbReference type="Proteomes" id="UP000001940"/>
    </source>
</evidence>
<dbReference type="AGR" id="WB:WBGene00016972"/>
<evidence type="ECO:0000256" key="1">
    <source>
        <dbReference type="SAM" id="MobiDB-lite"/>
    </source>
</evidence>
<feature type="domain" description="Doublecortin" evidence="2">
    <location>
        <begin position="42"/>
        <end position="124"/>
    </location>
</feature>
<dbReference type="eggNOG" id="ENOG502TGR2">
    <property type="taxonomic scope" value="Eukaryota"/>
</dbReference>
<dbReference type="SUPFAM" id="SSF89837">
    <property type="entry name" value="Doublecortin (DC)"/>
    <property type="match status" value="1"/>
</dbReference>
<evidence type="ECO:0000259" key="2">
    <source>
        <dbReference type="PROSITE" id="PS50309"/>
    </source>
</evidence>
<dbReference type="FunCoup" id="A0A131MBK6">
    <property type="interactions" value="151"/>
</dbReference>
<dbReference type="WormBase" id="C56E6.4a">
    <property type="protein sequence ID" value="CE51279"/>
    <property type="gene ID" value="WBGene00016972"/>
</dbReference>
<dbReference type="InParanoid" id="A0A131MBK6"/>
<dbReference type="GeneID" id="183861"/>
<reference evidence="3 4" key="1">
    <citation type="journal article" date="1998" name="Science">
        <title>Genome sequence of the nematode C. elegans: a platform for investigating biology.</title>
        <authorList>
            <consortium name="The C. elegans sequencing consortium"/>
            <person name="Sulson J.E."/>
            <person name="Waterston R."/>
        </authorList>
    </citation>
    <scope>NUCLEOTIDE SEQUENCE [LARGE SCALE GENOMIC DNA]</scope>
    <source>
        <strain evidence="3 4">Bristol N2</strain>
    </source>
</reference>
<proteinExistence type="predicted"/>
<dbReference type="STRING" id="6239.C56E6.4a.1"/>
<protein>
    <submittedName>
        <fullName evidence="3">Doublecortin domain-containing protein</fullName>
    </submittedName>
</protein>
<dbReference type="EMBL" id="BX284602">
    <property type="protein sequence ID" value="CZR14461.1"/>
    <property type="molecule type" value="Genomic_DNA"/>
</dbReference>
<gene>
    <name evidence="3 5" type="ORF">C56E6.4</name>
    <name evidence="3" type="ORF">CELE_C56E6.4</name>
</gene>
<dbReference type="PaxDb" id="6239-C56E6.4"/>
<dbReference type="Proteomes" id="UP000001940">
    <property type="component" value="Chromosome II"/>
</dbReference>
<sequence>MAFYDEQFNDISYVELNKRRRGDAARHEGDKLVNRMNRPKVKKIYVKKNGEDIYEKPKLFVWRQWQSPRLEQLLEDVGPYVGMDDGASAIYTLEGEEITDPDEIVDLGTYYVSGDESLMLPDANDRRRSSDPDVNASRGDNNHSRYTSLSAPEYYTSNSVRSTYPANLTVPPTPPPRPYTSVQNTSRTKKVTTKAREVDMSQYDSYYDDALQDVRNRRAAYEPKNFDTTMDFFEGNPHSSEFDNEETIRKDKQALEKHRQKMGGQSRRLSTMIFNRKDQTHPDVYLIYVFLNGQGMECQFMNFQRKQLEKGMNYVLELIARRYNVNPGKLVDMDGRKISEVTQLMSRGAYVLIPVGQSFRDTWYFLPDNAIDTSSNKALIEERSAQRDRLLQRRSKQEQKLKKTKSSNRSKSVGAASSNPKITFNGRNNRR</sequence>
<dbReference type="CTD" id="183861"/>
<dbReference type="KEGG" id="cel:CELE_C56E6.4"/>
<dbReference type="ExpressionAtlas" id="A0A131MBK6">
    <property type="expression patterns" value="baseline"/>
</dbReference>
<dbReference type="InterPro" id="IPR003533">
    <property type="entry name" value="Doublecortin_dom"/>
</dbReference>
<organism evidence="3 4">
    <name type="scientific">Caenorhabditis elegans</name>
    <dbReference type="NCBI Taxonomy" id="6239"/>
    <lineage>
        <taxon>Eukaryota</taxon>
        <taxon>Metazoa</taxon>
        <taxon>Ecdysozoa</taxon>
        <taxon>Nematoda</taxon>
        <taxon>Chromadorea</taxon>
        <taxon>Rhabditida</taxon>
        <taxon>Rhabditina</taxon>
        <taxon>Rhabditomorpha</taxon>
        <taxon>Rhabditoidea</taxon>
        <taxon>Rhabditidae</taxon>
        <taxon>Peloderinae</taxon>
        <taxon>Caenorhabditis</taxon>
    </lineage>
</organism>
<dbReference type="SMART" id="SM00537">
    <property type="entry name" value="DCX"/>
    <property type="match status" value="1"/>
</dbReference>
<feature type="region of interest" description="Disordered" evidence="1">
    <location>
        <begin position="387"/>
        <end position="431"/>
    </location>
</feature>
<feature type="compositionally biased region" description="Polar residues" evidence="1">
    <location>
        <begin position="144"/>
        <end position="164"/>
    </location>
</feature>
<evidence type="ECO:0000313" key="5">
    <source>
        <dbReference type="WormBase" id="C56E6.4a"/>
    </source>
</evidence>
<dbReference type="RefSeq" id="NP_001309546.1">
    <property type="nucleotide sequence ID" value="NM_001322733.5"/>
</dbReference>
<feature type="compositionally biased region" description="Basic and acidic residues" evidence="1">
    <location>
        <begin position="387"/>
        <end position="401"/>
    </location>
</feature>
<dbReference type="PROSITE" id="PS50309">
    <property type="entry name" value="DC"/>
    <property type="match status" value="1"/>
</dbReference>
<name>A0A131MBK6_CAEEL</name>
<feature type="compositionally biased region" description="Polar residues" evidence="1">
    <location>
        <begin position="409"/>
        <end position="431"/>
    </location>
</feature>
<dbReference type="AlphaFoldDB" id="A0A131MBK6"/>
<dbReference type="SMR" id="A0A131MBK6"/>
<feature type="region of interest" description="Disordered" evidence="1">
    <location>
        <begin position="117"/>
        <end position="195"/>
    </location>
</feature>